<proteinExistence type="predicted"/>
<keyword evidence="1" id="KW-1133">Transmembrane helix</keyword>
<sequence>MASVGSRHHHALYTTGSNIKSNALFGAADLFVAAVNGVCHWWLAGDAGHFNVTDDDICVSKPYLGGAATRLQPWLIKRYTARCRRCLRSRRSRCAALVIVYLMALHVRIGYVFITCWIRNTVNGHPYLGSLSTLRLEFEMYEGEMMI</sequence>
<reference evidence="2" key="1">
    <citation type="journal article" date="2019" name="Sci. Rep.">
        <title>Draft genome of Tanacetum cinerariifolium, the natural source of mosquito coil.</title>
        <authorList>
            <person name="Yamashiro T."/>
            <person name="Shiraishi A."/>
            <person name="Satake H."/>
            <person name="Nakayama K."/>
        </authorList>
    </citation>
    <scope>NUCLEOTIDE SEQUENCE</scope>
</reference>
<gene>
    <name evidence="2" type="ORF">Tci_004619</name>
</gene>
<evidence type="ECO:0000256" key="1">
    <source>
        <dbReference type="SAM" id="Phobius"/>
    </source>
</evidence>
<dbReference type="AlphaFoldDB" id="A0A6L2J6V8"/>
<accession>A0A6L2J6V8</accession>
<protein>
    <submittedName>
        <fullName evidence="2">Uncharacterized protein</fullName>
    </submittedName>
</protein>
<dbReference type="EMBL" id="BKCJ010000377">
    <property type="protein sequence ID" value="GEU32641.1"/>
    <property type="molecule type" value="Genomic_DNA"/>
</dbReference>
<keyword evidence="1" id="KW-0812">Transmembrane</keyword>
<comment type="caution">
    <text evidence="2">The sequence shown here is derived from an EMBL/GenBank/DDBJ whole genome shotgun (WGS) entry which is preliminary data.</text>
</comment>
<feature type="transmembrane region" description="Helical" evidence="1">
    <location>
        <begin position="94"/>
        <end position="114"/>
    </location>
</feature>
<organism evidence="2">
    <name type="scientific">Tanacetum cinerariifolium</name>
    <name type="common">Dalmatian daisy</name>
    <name type="synonym">Chrysanthemum cinerariifolium</name>
    <dbReference type="NCBI Taxonomy" id="118510"/>
    <lineage>
        <taxon>Eukaryota</taxon>
        <taxon>Viridiplantae</taxon>
        <taxon>Streptophyta</taxon>
        <taxon>Embryophyta</taxon>
        <taxon>Tracheophyta</taxon>
        <taxon>Spermatophyta</taxon>
        <taxon>Magnoliopsida</taxon>
        <taxon>eudicotyledons</taxon>
        <taxon>Gunneridae</taxon>
        <taxon>Pentapetalae</taxon>
        <taxon>asterids</taxon>
        <taxon>campanulids</taxon>
        <taxon>Asterales</taxon>
        <taxon>Asteraceae</taxon>
        <taxon>Asteroideae</taxon>
        <taxon>Anthemideae</taxon>
        <taxon>Anthemidinae</taxon>
        <taxon>Tanacetum</taxon>
    </lineage>
</organism>
<evidence type="ECO:0000313" key="2">
    <source>
        <dbReference type="EMBL" id="GEU32641.1"/>
    </source>
</evidence>
<name>A0A6L2J6V8_TANCI</name>
<keyword evidence="1" id="KW-0472">Membrane</keyword>